<evidence type="ECO:0000256" key="1">
    <source>
        <dbReference type="SAM" id="MobiDB-lite"/>
    </source>
</evidence>
<evidence type="ECO:0000256" key="2">
    <source>
        <dbReference type="SAM" id="Phobius"/>
    </source>
</evidence>
<keyword evidence="2" id="KW-0812">Transmembrane</keyword>
<name>A0A7J6Y6K6_TRYCR</name>
<sequence>MSGAEVGEKREENLLHFLVVVFAVFLCSLPYRARSFFFFIPVCVCVCSCFFSSHKRGIGMLRCCSSLFCAAVSTDAIFRRAFGSQSILIDLIPVKKPMIEGSLSWFVEENIEIVLVSGVRGTCSDAVTENVKRTAVHLLQQCGDGDAVKGCHTVRRCIEGARATRNLLHRLDLQVRLRIWGPMVMMMMMMEESSSSSLPTKAAVAAKVRSEGERKGELHCSVYEADAWDPYRNERHIMDVSNSPSVQSLCDLLREALRILRRDAEVKGRQFALASCQEAKLLLTTATPVASIYSDICFPQGKIWGETGGAFSKDPVLRNLLCPTTYAVDMEFLRYERDDASAFGIIAGKWAIHDDAGNTERCDVPLMTLRDRAGLMHQGRCHELVRQETEILDDSAIKSLEDAGSFVRTKNLRDPEIVSTLLCSICSQPLLQILLFHVSCDILCGQLAPTKAEDFVASCGRVVIDAWLSEWGHPVTVPMAPRCLKYPNPFLFLQECLPLEFGTRAMMLASVGSLHFGYHLAVTAGGRVSTIVGGFSSAATALSTLFPWHVATPQRSFAVVEPTHHGQKNTQTSSNSQARKEEKGPSKSRKTSNEHAEATPSFVVEVIDMEATLRAMGVASGKFIQDVVEYSDASGRTLFRFEQMDSLQGIERFVKRLRRSQSPCFASIFVHNNKRATALLLWRAFAGISAHKAPHYIKRIRIPIPLVSDEFFSIRFSGLLEMEQKDYALLSILERYSKDPKQWPLKRLSPCFFNLWRLTRGIIEAILRHDPLFCYTIKSAPVEVQNNEFVLCFYSGDEKTHETHIKEKCFLQEVRRCFAQYAARWDIEVPSVETMAFAFMEIRKSLSISFRAFVTAFLQNSVMLLQKESKASLKLQIVDDVRINLCSASFAQNEPVKEMLSKTFLAEQFPEALPLVHLLQRAHTFLLLSTGEGETFFRCQDTAERPGFRWELQKISGGVENVTVLDAAEGSSRFEALKALLEKIAGKGEGESFRAALGKGKAVPTSLAFARTIEDYQEVLAQKLGMKKIIHEYDVKRKLLIVRGVYDKELATGTKESIIRVISLGKLCSVGDIIHRYYRRELHLADPPLLEDHEQLRTASLEWIYKLCQTYFALPLPPLEKSIVIQPENKGWKVVLRLPARLFALGISNYVEYAFWGRGKSEGKRGVLCVFYKAIYGEAREEVERVLSQAHCGEPFSRDGFSTFTNGSSTAEKRNNTVIPQQLQKSNNGSRGIISADGKSSSVKNGSGTARIGAVSNLGANCMYAEIMGLISSQFRPHVGYDGVVECHLSHITGFTGRYVCSPVQEGKLVGLFGVPLRATMWLPFQILAVLLSCARRLVPDEKLEALILRNAASWPSLFLDTAQSERLFCTTFLRRYLGLCIFEENDLDERAAVPGTLYLVERTRQIRVDCFEASLSLLQTPLPPSLTTFSKIIASHKAATISRAESTMWGIVLQQLPRLDAVEAEDFDKAFLQAVMRSANEIAC</sequence>
<organism evidence="3 4">
    <name type="scientific">Trypanosoma cruzi</name>
    <dbReference type="NCBI Taxonomy" id="5693"/>
    <lineage>
        <taxon>Eukaryota</taxon>
        <taxon>Discoba</taxon>
        <taxon>Euglenozoa</taxon>
        <taxon>Kinetoplastea</taxon>
        <taxon>Metakinetoplastina</taxon>
        <taxon>Trypanosomatida</taxon>
        <taxon>Trypanosomatidae</taxon>
        <taxon>Trypanosoma</taxon>
        <taxon>Schizotrypanum</taxon>
    </lineage>
</organism>
<dbReference type="Proteomes" id="UP000583944">
    <property type="component" value="Unassembled WGS sequence"/>
</dbReference>
<dbReference type="VEuPathDB" id="TriTrypDB:BCY84_13360"/>
<feature type="compositionally biased region" description="Polar residues" evidence="1">
    <location>
        <begin position="568"/>
        <end position="577"/>
    </location>
</feature>
<feature type="region of interest" description="Disordered" evidence="1">
    <location>
        <begin position="561"/>
        <end position="597"/>
    </location>
</feature>
<evidence type="ECO:0000313" key="4">
    <source>
        <dbReference type="Proteomes" id="UP000583944"/>
    </source>
</evidence>
<gene>
    <name evidence="3" type="ORF">ECC02_004608</name>
</gene>
<proteinExistence type="predicted"/>
<dbReference type="VEuPathDB" id="TriTrypDB:ECC02_004608"/>
<keyword evidence="2" id="KW-1133">Transmembrane helix</keyword>
<protein>
    <submittedName>
        <fullName evidence="3">Uncharacterized protein</fullName>
    </submittedName>
</protein>
<evidence type="ECO:0000313" key="3">
    <source>
        <dbReference type="EMBL" id="KAF5222327.1"/>
    </source>
</evidence>
<feature type="transmembrane region" description="Helical" evidence="2">
    <location>
        <begin position="14"/>
        <end position="31"/>
    </location>
</feature>
<feature type="compositionally biased region" description="Basic and acidic residues" evidence="1">
    <location>
        <begin position="578"/>
        <end position="597"/>
    </location>
</feature>
<dbReference type="EMBL" id="JABDHM010000028">
    <property type="protein sequence ID" value="KAF5222327.1"/>
    <property type="molecule type" value="Genomic_DNA"/>
</dbReference>
<reference evidence="3 4" key="1">
    <citation type="journal article" date="2019" name="Genome Biol. Evol.">
        <title>Nanopore Sequencing Significantly Improves Genome Assembly of the Protozoan Parasite Trypanosoma cruzi.</title>
        <authorList>
            <person name="Diaz-Viraque F."/>
            <person name="Pita S."/>
            <person name="Greif G."/>
            <person name="de Souza R.C.M."/>
            <person name="Iraola G."/>
            <person name="Robello C."/>
        </authorList>
    </citation>
    <scope>NUCLEOTIDE SEQUENCE [LARGE SCALE GENOMIC DNA]</scope>
    <source>
        <strain evidence="3 4">Berenice</strain>
    </source>
</reference>
<comment type="caution">
    <text evidence="3">The sequence shown here is derived from an EMBL/GenBank/DDBJ whole genome shotgun (WGS) entry which is preliminary data.</text>
</comment>
<accession>A0A7J6Y6K6</accession>
<keyword evidence="2" id="KW-0472">Membrane</keyword>